<gene>
    <name evidence="13" type="ORF">PGLA2088_LOCUS31279</name>
</gene>
<protein>
    <recommendedName>
        <fullName evidence="15">ER lumen protein-retaining receptor</fullName>
    </recommendedName>
</protein>
<feature type="transmembrane region" description="Helical" evidence="12">
    <location>
        <begin position="247"/>
        <end position="268"/>
    </location>
</feature>
<dbReference type="InterPro" id="IPR000133">
    <property type="entry name" value="ER_ret_rcpt"/>
</dbReference>
<comment type="subcellular location">
    <subcellularLocation>
        <location evidence="1">Endoplasmic reticulum membrane</location>
        <topology evidence="1">Multi-pass membrane protein</topology>
    </subcellularLocation>
</comment>
<keyword evidence="10" id="KW-0675">Receptor</keyword>
<dbReference type="EMBL" id="CAJNNW010029288">
    <property type="protein sequence ID" value="CAE8699716.1"/>
    <property type="molecule type" value="Genomic_DNA"/>
</dbReference>
<keyword evidence="4 12" id="KW-0812">Transmembrane</keyword>
<evidence type="ECO:0000256" key="8">
    <source>
        <dbReference type="ARBA" id="ARBA00022989"/>
    </source>
</evidence>
<name>A0A813KGY7_POLGL</name>
<evidence type="ECO:0008006" key="15">
    <source>
        <dbReference type="Google" id="ProtNLM"/>
    </source>
</evidence>
<sequence>MLAPEKSPLAKPRRSLRRSSRLLDQPYCCCCCCSSYYRCCCCCPQQFWLDSSPGWVPVPLEKPLSQAKLLLGSFPPVLKHIPGQALADQLRAMEIWLFLLGYFIQLAASCLLLYKIWKHKSIYGLSVDTQAAYMLASIARCVWSMETRLVETNFAYLELCLSTAVAVALSFMCYQFYNTAPKQSTPFLRVYATAPVSMVLAFFFHPGDDWITMQILVSYTMFQEALGLLPQLWLMRKMHEVEPMTSHYVGLIVVARFVRMLFWGKMYILGEHFLQLFFADVLHTILSADYMYLWPTQWTRGQLDSPHSAETDYFFRETPRLMLPPPLPLGGPRPQAIPETTGDFQRSAHRLRPPAPADLQPPLGWMTQPPPSPASSSAPSRVRKLRPCPTARAEKLMGEMKVRALSRAWDIWAAMALGAGLERLATGGKVPATCYFHFCFAAWRRWHLERGLSRKVRRRSPPLPRAKKAPSPPAGRPPDRLTARALLCRVLQRSLSAAALQGIRPAWRAWRLQAVLRSALLAAAHGAASRSRASRPAGRREALARAALRHWQSSALAARVPAPAPKKQQDVLGTASALLKMQRLEAAPATVLLVLRAWASVVHEIICTARSAELDRLIEHRTAMRRRAVQLLASTAVPTGSEAFGSCRSPFL</sequence>
<keyword evidence="3" id="KW-0813">Transport</keyword>
<evidence type="ECO:0000313" key="14">
    <source>
        <dbReference type="Proteomes" id="UP000626109"/>
    </source>
</evidence>
<feature type="transmembrane region" description="Helical" evidence="12">
    <location>
        <begin position="186"/>
        <end position="205"/>
    </location>
</feature>
<evidence type="ECO:0000256" key="1">
    <source>
        <dbReference type="ARBA" id="ARBA00004477"/>
    </source>
</evidence>
<evidence type="ECO:0000313" key="13">
    <source>
        <dbReference type="EMBL" id="CAE8699716.1"/>
    </source>
</evidence>
<keyword evidence="8 12" id="KW-1133">Transmembrane helix</keyword>
<accession>A0A813KGY7</accession>
<reference evidence="13" key="1">
    <citation type="submission" date="2021-02" db="EMBL/GenBank/DDBJ databases">
        <authorList>
            <person name="Dougan E. K."/>
            <person name="Rhodes N."/>
            <person name="Thang M."/>
            <person name="Chan C."/>
        </authorList>
    </citation>
    <scope>NUCLEOTIDE SEQUENCE</scope>
</reference>
<feature type="transmembrane region" description="Helical" evidence="12">
    <location>
        <begin position="154"/>
        <end position="174"/>
    </location>
</feature>
<keyword evidence="9 12" id="KW-0472">Membrane</keyword>
<dbReference type="GO" id="GO:0005789">
    <property type="term" value="C:endoplasmic reticulum membrane"/>
    <property type="evidence" value="ECO:0007669"/>
    <property type="project" value="UniProtKB-SubCell"/>
</dbReference>
<evidence type="ECO:0000256" key="3">
    <source>
        <dbReference type="ARBA" id="ARBA00022448"/>
    </source>
</evidence>
<organism evidence="13 14">
    <name type="scientific">Polarella glacialis</name>
    <name type="common">Dinoflagellate</name>
    <dbReference type="NCBI Taxonomy" id="89957"/>
    <lineage>
        <taxon>Eukaryota</taxon>
        <taxon>Sar</taxon>
        <taxon>Alveolata</taxon>
        <taxon>Dinophyceae</taxon>
        <taxon>Suessiales</taxon>
        <taxon>Suessiaceae</taxon>
        <taxon>Polarella</taxon>
    </lineage>
</organism>
<keyword evidence="6" id="KW-0931">ER-Golgi transport</keyword>
<feature type="region of interest" description="Disordered" evidence="11">
    <location>
        <begin position="457"/>
        <end position="479"/>
    </location>
</feature>
<evidence type="ECO:0000256" key="2">
    <source>
        <dbReference type="ARBA" id="ARBA00010120"/>
    </source>
</evidence>
<evidence type="ECO:0000256" key="9">
    <source>
        <dbReference type="ARBA" id="ARBA00023136"/>
    </source>
</evidence>
<dbReference type="GO" id="GO:0046923">
    <property type="term" value="F:ER retention sequence binding"/>
    <property type="evidence" value="ECO:0007669"/>
    <property type="project" value="InterPro"/>
</dbReference>
<proteinExistence type="inferred from homology"/>
<evidence type="ECO:0000256" key="4">
    <source>
        <dbReference type="ARBA" id="ARBA00022692"/>
    </source>
</evidence>
<feature type="transmembrane region" description="Helical" evidence="12">
    <location>
        <begin position="95"/>
        <end position="117"/>
    </location>
</feature>
<evidence type="ECO:0000256" key="5">
    <source>
        <dbReference type="ARBA" id="ARBA00022824"/>
    </source>
</evidence>
<evidence type="ECO:0000256" key="7">
    <source>
        <dbReference type="ARBA" id="ARBA00022927"/>
    </source>
</evidence>
<dbReference type="PANTHER" id="PTHR10585">
    <property type="entry name" value="ER LUMEN PROTEIN RETAINING RECEPTOR"/>
    <property type="match status" value="1"/>
</dbReference>
<dbReference type="GO" id="GO:0006621">
    <property type="term" value="P:protein retention in ER lumen"/>
    <property type="evidence" value="ECO:0007669"/>
    <property type="project" value="InterPro"/>
</dbReference>
<keyword evidence="7" id="KW-0653">Protein transport</keyword>
<dbReference type="GO" id="GO:0016192">
    <property type="term" value="P:vesicle-mediated transport"/>
    <property type="evidence" value="ECO:0007669"/>
    <property type="project" value="UniProtKB-KW"/>
</dbReference>
<dbReference type="AlphaFoldDB" id="A0A813KGY7"/>
<dbReference type="GO" id="GO:0015031">
    <property type="term" value="P:protein transport"/>
    <property type="evidence" value="ECO:0007669"/>
    <property type="project" value="UniProtKB-KW"/>
</dbReference>
<evidence type="ECO:0000256" key="10">
    <source>
        <dbReference type="ARBA" id="ARBA00023170"/>
    </source>
</evidence>
<evidence type="ECO:0000256" key="12">
    <source>
        <dbReference type="SAM" id="Phobius"/>
    </source>
</evidence>
<keyword evidence="5" id="KW-0256">Endoplasmic reticulum</keyword>
<dbReference type="Proteomes" id="UP000626109">
    <property type="component" value="Unassembled WGS sequence"/>
</dbReference>
<feature type="transmembrane region" description="Helical" evidence="12">
    <location>
        <begin position="211"/>
        <end position="235"/>
    </location>
</feature>
<dbReference type="Pfam" id="PF00810">
    <property type="entry name" value="ER_lumen_recept"/>
    <property type="match status" value="1"/>
</dbReference>
<evidence type="ECO:0000256" key="6">
    <source>
        <dbReference type="ARBA" id="ARBA00022892"/>
    </source>
</evidence>
<dbReference type="PRINTS" id="PR00660">
    <property type="entry name" value="ERLUMENR"/>
</dbReference>
<evidence type="ECO:0000256" key="11">
    <source>
        <dbReference type="SAM" id="MobiDB-lite"/>
    </source>
</evidence>
<feature type="region of interest" description="Disordered" evidence="11">
    <location>
        <begin position="338"/>
        <end position="385"/>
    </location>
</feature>
<comment type="similarity">
    <text evidence="2">Belongs to the ERD2 family.</text>
</comment>
<comment type="caution">
    <text evidence="13">The sequence shown here is derived from an EMBL/GenBank/DDBJ whole genome shotgun (WGS) entry which is preliminary data.</text>
</comment>
<feature type="compositionally biased region" description="Basic residues" evidence="11">
    <location>
        <begin position="457"/>
        <end position="468"/>
    </location>
</feature>